<evidence type="ECO:0000256" key="1">
    <source>
        <dbReference type="SAM" id="MobiDB-lite"/>
    </source>
</evidence>
<dbReference type="OrthoDB" id="10408602at2759"/>
<evidence type="ECO:0000313" key="2">
    <source>
        <dbReference type="EMBL" id="KAF0982146.1"/>
    </source>
</evidence>
<gene>
    <name evidence="2" type="ORF">FDP41_012007</name>
</gene>
<proteinExistence type="predicted"/>
<sequence length="467" mass="53799">MNDSSAFSHSEEFEEDFKIIKKELQKKKKNSFHDSLSHSNNMPKNVKQEQKNIHDNYGDDDIGYFHQLKKKGYLFYDYLWNKVLDRREKIVEMNSYSHQQAEGPFPNALVIPDEKFELQIDRKQQALNKENQLLTNQYLGNTSTGDADSNSGSGAASYDEPLIENRDILKKYGLSSRSTSRGRRNRASSSEKTSSTMKNLASSSQIHNFRTMYMPRNLNPVDFNSGDVELFNALKNLLSHQSIQREELIRQELSLMLQEDDNFIEKIFEQYKSVSLKNTVTLEQYVDTVMDMLYHRGLKRGNAQHASIALLQGHTLNEGLDIPSTSLLASNRLISKSHQVIPNADESKHLSYQIQRQYEFSKQVASVFNNKADRKLFQDNPMGMPWLDPSTEMYHPFAFDHVVFDPILVKHSRTAQKEATTTTKKDKLQATALAQKKETIPLIPRRKKSEKTTGFLSNSLFSNMGYW</sequence>
<name>A0A6A5C345_NAEFO</name>
<feature type="region of interest" description="Disordered" evidence="1">
    <location>
        <begin position="139"/>
        <end position="158"/>
    </location>
</feature>
<keyword evidence="3" id="KW-1185">Reference proteome</keyword>
<feature type="compositionally biased region" description="Low complexity" evidence="1">
    <location>
        <begin position="143"/>
        <end position="158"/>
    </location>
</feature>
<comment type="caution">
    <text evidence="2">The sequence shown here is derived from an EMBL/GenBank/DDBJ whole genome shotgun (WGS) entry which is preliminary data.</text>
</comment>
<accession>A0A6A5C345</accession>
<dbReference type="AlphaFoldDB" id="A0A6A5C345"/>
<reference evidence="2 3" key="1">
    <citation type="journal article" date="2019" name="Sci. Rep.">
        <title>Nanopore sequencing improves the draft genome of the human pathogenic amoeba Naegleria fowleri.</title>
        <authorList>
            <person name="Liechti N."/>
            <person name="Schurch N."/>
            <person name="Bruggmann R."/>
            <person name="Wittwer M."/>
        </authorList>
    </citation>
    <scope>NUCLEOTIDE SEQUENCE [LARGE SCALE GENOMIC DNA]</scope>
    <source>
        <strain evidence="2 3">ATCC 30894</strain>
    </source>
</reference>
<evidence type="ECO:0000313" key="3">
    <source>
        <dbReference type="Proteomes" id="UP000444721"/>
    </source>
</evidence>
<dbReference type="VEuPathDB" id="AmoebaDB:NF0069800"/>
<feature type="compositionally biased region" description="Polar residues" evidence="1">
    <location>
        <begin position="191"/>
        <end position="201"/>
    </location>
</feature>
<dbReference type="VEuPathDB" id="AmoebaDB:FDP41_012007"/>
<dbReference type="Proteomes" id="UP000444721">
    <property type="component" value="Unassembled WGS sequence"/>
</dbReference>
<dbReference type="RefSeq" id="XP_044566859.1">
    <property type="nucleotide sequence ID" value="XM_044702480.1"/>
</dbReference>
<organism evidence="2 3">
    <name type="scientific">Naegleria fowleri</name>
    <name type="common">Brain eating amoeba</name>
    <dbReference type="NCBI Taxonomy" id="5763"/>
    <lineage>
        <taxon>Eukaryota</taxon>
        <taxon>Discoba</taxon>
        <taxon>Heterolobosea</taxon>
        <taxon>Tetramitia</taxon>
        <taxon>Eutetramitia</taxon>
        <taxon>Vahlkampfiidae</taxon>
        <taxon>Naegleria</taxon>
    </lineage>
</organism>
<protein>
    <submittedName>
        <fullName evidence="2">Uncharacterized protein</fullName>
    </submittedName>
</protein>
<dbReference type="VEuPathDB" id="AmoebaDB:NfTy_023300"/>
<dbReference type="EMBL" id="VFQX01000012">
    <property type="protein sequence ID" value="KAF0982146.1"/>
    <property type="molecule type" value="Genomic_DNA"/>
</dbReference>
<feature type="region of interest" description="Disordered" evidence="1">
    <location>
        <begin position="174"/>
        <end position="201"/>
    </location>
</feature>
<dbReference type="GeneID" id="68119222"/>